<feature type="chain" id="PRO_5004163379" description="Lipoprotein" evidence="1">
    <location>
        <begin position="21"/>
        <end position="174"/>
    </location>
</feature>
<dbReference type="EMBL" id="CP000473">
    <property type="protein sequence ID" value="ABJ86959.1"/>
    <property type="molecule type" value="Genomic_DNA"/>
</dbReference>
<dbReference type="eggNOG" id="ENOG502ZV3C">
    <property type="taxonomic scope" value="Bacteria"/>
</dbReference>
<dbReference type="InParanoid" id="Q01TR1"/>
<name>Q01TR1_SOLUE</name>
<reference evidence="2" key="1">
    <citation type="submission" date="2006-10" db="EMBL/GenBank/DDBJ databases">
        <title>Complete sequence of Solibacter usitatus Ellin6076.</title>
        <authorList>
            <consortium name="US DOE Joint Genome Institute"/>
            <person name="Copeland A."/>
            <person name="Lucas S."/>
            <person name="Lapidus A."/>
            <person name="Barry K."/>
            <person name="Detter J.C."/>
            <person name="Glavina del Rio T."/>
            <person name="Hammon N."/>
            <person name="Israni S."/>
            <person name="Dalin E."/>
            <person name="Tice H."/>
            <person name="Pitluck S."/>
            <person name="Thompson L.S."/>
            <person name="Brettin T."/>
            <person name="Bruce D."/>
            <person name="Han C."/>
            <person name="Tapia R."/>
            <person name="Gilna P."/>
            <person name="Schmutz J."/>
            <person name="Larimer F."/>
            <person name="Land M."/>
            <person name="Hauser L."/>
            <person name="Kyrpides N."/>
            <person name="Mikhailova N."/>
            <person name="Janssen P.H."/>
            <person name="Kuske C.R."/>
            <person name="Richardson P."/>
        </authorList>
    </citation>
    <scope>NUCLEOTIDE SEQUENCE</scope>
    <source>
        <strain evidence="2">Ellin6076</strain>
    </source>
</reference>
<dbReference type="PROSITE" id="PS51257">
    <property type="entry name" value="PROKAR_LIPOPROTEIN"/>
    <property type="match status" value="1"/>
</dbReference>
<dbReference type="STRING" id="234267.Acid_6022"/>
<dbReference type="HOGENOM" id="CLU_1539054_0_0_0"/>
<organism evidence="2">
    <name type="scientific">Solibacter usitatus (strain Ellin6076)</name>
    <dbReference type="NCBI Taxonomy" id="234267"/>
    <lineage>
        <taxon>Bacteria</taxon>
        <taxon>Pseudomonadati</taxon>
        <taxon>Acidobacteriota</taxon>
        <taxon>Terriglobia</taxon>
        <taxon>Bryobacterales</taxon>
        <taxon>Solibacteraceae</taxon>
        <taxon>Candidatus Solibacter</taxon>
    </lineage>
</organism>
<keyword evidence="1" id="KW-0732">Signal</keyword>
<feature type="signal peptide" evidence="1">
    <location>
        <begin position="1"/>
        <end position="20"/>
    </location>
</feature>
<evidence type="ECO:0008006" key="3">
    <source>
        <dbReference type="Google" id="ProtNLM"/>
    </source>
</evidence>
<dbReference type="AlphaFoldDB" id="Q01TR1"/>
<protein>
    <recommendedName>
        <fullName evidence="3">Lipoprotein</fullName>
    </recommendedName>
</protein>
<evidence type="ECO:0000313" key="2">
    <source>
        <dbReference type="EMBL" id="ABJ86959.1"/>
    </source>
</evidence>
<accession>Q01TR1</accession>
<dbReference type="OrthoDB" id="129913at2"/>
<evidence type="ECO:0000256" key="1">
    <source>
        <dbReference type="SAM" id="SignalP"/>
    </source>
</evidence>
<sequence precursor="true">MRRTSIIWAIVGLGACSALGAATSDEPPPPSRAEINELLDKAEQKVSAYEEAVKLAKPKLDMGNEKLFDRDADASSGAHQVIAAVRKKGPSAYGLMLLISILDDLSLAAATDGMVISQVSLAACRAGIRDDSDVTALINAGTSLHDISELILHASLRFIFVEERLMINKQLLHQ</sequence>
<proteinExistence type="predicted"/>
<dbReference type="KEGG" id="sus:Acid_6022"/>
<gene>
    <name evidence="2" type="ordered locus">Acid_6022</name>
</gene>